<comment type="caution">
    <text evidence="2">The sequence shown here is derived from an EMBL/GenBank/DDBJ whole genome shotgun (WGS) entry which is preliminary data.</text>
</comment>
<dbReference type="InterPro" id="IPR014710">
    <property type="entry name" value="RmlC-like_jellyroll"/>
</dbReference>
<feature type="domain" description="Cupin type-2" evidence="1">
    <location>
        <begin position="43"/>
        <end position="100"/>
    </location>
</feature>
<organism evidence="2 3">
    <name type="scientific">Actinocrinis puniceicyclus</name>
    <dbReference type="NCBI Taxonomy" id="977794"/>
    <lineage>
        <taxon>Bacteria</taxon>
        <taxon>Bacillati</taxon>
        <taxon>Actinomycetota</taxon>
        <taxon>Actinomycetes</taxon>
        <taxon>Catenulisporales</taxon>
        <taxon>Actinospicaceae</taxon>
        <taxon>Actinocrinis</taxon>
    </lineage>
</organism>
<accession>A0A8J7WV33</accession>
<protein>
    <submittedName>
        <fullName evidence="2">Cupin domain-containing protein</fullName>
    </submittedName>
</protein>
<dbReference type="Pfam" id="PF07883">
    <property type="entry name" value="Cupin_2"/>
    <property type="match status" value="1"/>
</dbReference>
<proteinExistence type="predicted"/>
<dbReference type="SUPFAM" id="SSF51182">
    <property type="entry name" value="RmlC-like cupins"/>
    <property type="match status" value="1"/>
</dbReference>
<dbReference type="RefSeq" id="WP_211470057.1">
    <property type="nucleotide sequence ID" value="NZ_JAGSXH010000097.1"/>
</dbReference>
<dbReference type="AlphaFoldDB" id="A0A8J7WV33"/>
<name>A0A8J7WV33_9ACTN</name>
<gene>
    <name evidence="2" type="ORF">KGA66_21815</name>
</gene>
<dbReference type="InterPro" id="IPR013096">
    <property type="entry name" value="Cupin_2"/>
</dbReference>
<keyword evidence="3" id="KW-1185">Reference proteome</keyword>
<dbReference type="Gene3D" id="2.60.120.10">
    <property type="entry name" value="Jelly Rolls"/>
    <property type="match status" value="1"/>
</dbReference>
<evidence type="ECO:0000259" key="1">
    <source>
        <dbReference type="Pfam" id="PF07883"/>
    </source>
</evidence>
<sequence length="124" mass="13119">MPVIHSEEAVVFEAHGARFVSYASSTTGSKELRLWRTELPDVGAGVPHRVSREETFAVIEGRIRITLEAEPHTLTAGDVALVPAGALLHLENLGPGPASMWVSTSPGLEAELADGTVLSPPWAA</sequence>
<dbReference type="InterPro" id="IPR011051">
    <property type="entry name" value="RmlC_Cupin_sf"/>
</dbReference>
<evidence type="ECO:0000313" key="3">
    <source>
        <dbReference type="Proteomes" id="UP000677913"/>
    </source>
</evidence>
<evidence type="ECO:0000313" key="2">
    <source>
        <dbReference type="EMBL" id="MBS2965704.1"/>
    </source>
</evidence>
<dbReference type="EMBL" id="JAGSXH010000097">
    <property type="protein sequence ID" value="MBS2965704.1"/>
    <property type="molecule type" value="Genomic_DNA"/>
</dbReference>
<reference evidence="2" key="1">
    <citation type="submission" date="2021-04" db="EMBL/GenBank/DDBJ databases">
        <title>Genome based classification of Actinospica acidithermotolerans sp. nov., an actinobacterium isolated from an Indonesian hot spring.</title>
        <authorList>
            <person name="Kusuma A.B."/>
            <person name="Putra K.E."/>
            <person name="Nafisah S."/>
            <person name="Loh J."/>
            <person name="Nouioui I."/>
            <person name="Goodfellow M."/>
        </authorList>
    </citation>
    <scope>NUCLEOTIDE SEQUENCE</scope>
    <source>
        <strain evidence="2">DSM 45618</strain>
    </source>
</reference>
<dbReference type="Proteomes" id="UP000677913">
    <property type="component" value="Unassembled WGS sequence"/>
</dbReference>